<evidence type="ECO:0000256" key="1">
    <source>
        <dbReference type="ARBA" id="ARBA00004370"/>
    </source>
</evidence>
<feature type="transmembrane region" description="Helical" evidence="7">
    <location>
        <begin position="52"/>
        <end position="75"/>
    </location>
</feature>
<keyword evidence="5 7" id="KW-1133">Transmembrane helix</keyword>
<feature type="transmembrane region" description="Helical" evidence="7">
    <location>
        <begin position="20"/>
        <end position="40"/>
    </location>
</feature>
<name>A0AAV8VPL1_9CUCU</name>
<keyword evidence="10" id="KW-1185">Reference proteome</keyword>
<organism evidence="9 10">
    <name type="scientific">Exocentrus adspersus</name>
    <dbReference type="NCBI Taxonomy" id="1586481"/>
    <lineage>
        <taxon>Eukaryota</taxon>
        <taxon>Metazoa</taxon>
        <taxon>Ecdysozoa</taxon>
        <taxon>Arthropoda</taxon>
        <taxon>Hexapoda</taxon>
        <taxon>Insecta</taxon>
        <taxon>Pterygota</taxon>
        <taxon>Neoptera</taxon>
        <taxon>Endopterygota</taxon>
        <taxon>Coleoptera</taxon>
        <taxon>Polyphaga</taxon>
        <taxon>Cucujiformia</taxon>
        <taxon>Chrysomeloidea</taxon>
        <taxon>Cerambycidae</taxon>
        <taxon>Lamiinae</taxon>
        <taxon>Acanthocinini</taxon>
        <taxon>Exocentrus</taxon>
    </lineage>
</organism>
<evidence type="ECO:0000256" key="4">
    <source>
        <dbReference type="ARBA" id="ARBA00022982"/>
    </source>
</evidence>
<evidence type="ECO:0000256" key="7">
    <source>
        <dbReference type="SAM" id="Phobius"/>
    </source>
</evidence>
<reference evidence="9 10" key="1">
    <citation type="journal article" date="2023" name="Insect Mol. Biol.">
        <title>Genome sequencing provides insights into the evolution of gene families encoding plant cell wall-degrading enzymes in longhorned beetles.</title>
        <authorList>
            <person name="Shin N.R."/>
            <person name="Okamura Y."/>
            <person name="Kirsch R."/>
            <person name="Pauchet Y."/>
        </authorList>
    </citation>
    <scope>NUCLEOTIDE SEQUENCE [LARGE SCALE GENOMIC DNA]</scope>
    <source>
        <strain evidence="9">EAD_L_NR</strain>
    </source>
</reference>
<evidence type="ECO:0000256" key="2">
    <source>
        <dbReference type="ARBA" id="ARBA00022448"/>
    </source>
</evidence>
<proteinExistence type="predicted"/>
<keyword evidence="6 7" id="KW-0472">Membrane</keyword>
<protein>
    <recommendedName>
        <fullName evidence="8">Cytochrome b561 domain-containing protein</fullName>
    </recommendedName>
</protein>
<dbReference type="AlphaFoldDB" id="A0AAV8VPL1"/>
<evidence type="ECO:0000256" key="3">
    <source>
        <dbReference type="ARBA" id="ARBA00022692"/>
    </source>
</evidence>
<evidence type="ECO:0000256" key="5">
    <source>
        <dbReference type="ARBA" id="ARBA00022989"/>
    </source>
</evidence>
<feature type="transmembrane region" description="Helical" evidence="7">
    <location>
        <begin position="87"/>
        <end position="106"/>
    </location>
</feature>
<dbReference type="Pfam" id="PF03188">
    <property type="entry name" value="Cytochrom_B561"/>
    <property type="match status" value="1"/>
</dbReference>
<evidence type="ECO:0000259" key="8">
    <source>
        <dbReference type="Pfam" id="PF03188"/>
    </source>
</evidence>
<comment type="subcellular location">
    <subcellularLocation>
        <location evidence="1">Membrane</location>
    </subcellularLocation>
</comment>
<evidence type="ECO:0000256" key="6">
    <source>
        <dbReference type="ARBA" id="ARBA00023136"/>
    </source>
</evidence>
<feature type="domain" description="Cytochrome b561" evidence="8">
    <location>
        <begin position="20"/>
        <end position="73"/>
    </location>
</feature>
<dbReference type="GO" id="GO:0016020">
    <property type="term" value="C:membrane"/>
    <property type="evidence" value="ECO:0007669"/>
    <property type="project" value="UniProtKB-SubCell"/>
</dbReference>
<sequence length="118" mass="13171">MSKNTDLPPVRATALKLRLVSWLLAFVSVILGLFSWHAQGLKNFVRPVIFKFIHNFIGISCYAIGITSLCLGFYIGSFRRLVTDEQQLATVSIVGIIACWSCLSAFKSCYGQLKDMFS</sequence>
<accession>A0AAV8VPL1</accession>
<dbReference type="Gene3D" id="1.20.120.1770">
    <property type="match status" value="1"/>
</dbReference>
<evidence type="ECO:0000313" key="10">
    <source>
        <dbReference type="Proteomes" id="UP001159042"/>
    </source>
</evidence>
<dbReference type="InterPro" id="IPR006593">
    <property type="entry name" value="Cyt_b561/ferric_Rdtase_TM"/>
</dbReference>
<keyword evidence="3 7" id="KW-0812">Transmembrane</keyword>
<gene>
    <name evidence="9" type="ORF">NQ315_005063</name>
</gene>
<evidence type="ECO:0000313" key="9">
    <source>
        <dbReference type="EMBL" id="KAJ8916366.1"/>
    </source>
</evidence>
<keyword evidence="2" id="KW-0813">Transport</keyword>
<keyword evidence="4" id="KW-0249">Electron transport</keyword>
<dbReference type="Proteomes" id="UP001159042">
    <property type="component" value="Unassembled WGS sequence"/>
</dbReference>
<comment type="caution">
    <text evidence="9">The sequence shown here is derived from an EMBL/GenBank/DDBJ whole genome shotgun (WGS) entry which is preliminary data.</text>
</comment>
<dbReference type="EMBL" id="JANEYG010000043">
    <property type="protein sequence ID" value="KAJ8916366.1"/>
    <property type="molecule type" value="Genomic_DNA"/>
</dbReference>